<dbReference type="InterPro" id="IPR052930">
    <property type="entry name" value="TA_antitoxin_MntA"/>
</dbReference>
<dbReference type="NCBIfam" id="NF047752">
    <property type="entry name" value="MntA_antitoxin"/>
    <property type="match status" value="1"/>
</dbReference>
<comment type="caution">
    <text evidence="2">The sequence shown here is derived from an EMBL/GenBank/DDBJ whole genome shotgun (WGS) entry which is preliminary data.</text>
</comment>
<dbReference type="Gene3D" id="3.30.460.10">
    <property type="entry name" value="Beta Polymerase, domain 2"/>
    <property type="match status" value="1"/>
</dbReference>
<dbReference type="CDD" id="cd05403">
    <property type="entry name" value="NT_KNTase_like"/>
    <property type="match status" value="1"/>
</dbReference>
<proteinExistence type="predicted"/>
<dbReference type="PANTHER" id="PTHR43852:SF4">
    <property type="entry name" value="NUCLEOTIDYLTRANSFERASE"/>
    <property type="match status" value="1"/>
</dbReference>
<dbReference type="Proteomes" id="UP000178413">
    <property type="component" value="Unassembled WGS sequence"/>
</dbReference>
<name>A0A1G2MMR2_9BACT</name>
<dbReference type="STRING" id="1802308.A3D50_02200"/>
<feature type="domain" description="Polymerase beta nucleotidyltransferase" evidence="1">
    <location>
        <begin position="18"/>
        <end position="106"/>
    </location>
</feature>
<dbReference type="SUPFAM" id="SSF81301">
    <property type="entry name" value="Nucleotidyltransferase"/>
    <property type="match status" value="1"/>
</dbReference>
<dbReference type="EMBL" id="MHRM01000007">
    <property type="protein sequence ID" value="OHA24321.1"/>
    <property type="molecule type" value="Genomic_DNA"/>
</dbReference>
<protein>
    <recommendedName>
        <fullName evidence="1">Polymerase beta nucleotidyltransferase domain-containing protein</fullName>
    </recommendedName>
</protein>
<evidence type="ECO:0000313" key="3">
    <source>
        <dbReference type="Proteomes" id="UP000178413"/>
    </source>
</evidence>
<reference evidence="2 3" key="1">
    <citation type="journal article" date="2016" name="Nat. Commun.">
        <title>Thousands of microbial genomes shed light on interconnected biogeochemical processes in an aquifer system.</title>
        <authorList>
            <person name="Anantharaman K."/>
            <person name="Brown C.T."/>
            <person name="Hug L.A."/>
            <person name="Sharon I."/>
            <person name="Castelle C.J."/>
            <person name="Probst A.J."/>
            <person name="Thomas B.C."/>
            <person name="Singh A."/>
            <person name="Wilkins M.J."/>
            <person name="Karaoz U."/>
            <person name="Brodie E.L."/>
            <person name="Williams K.H."/>
            <person name="Hubbard S.S."/>
            <person name="Banfield J.F."/>
        </authorList>
    </citation>
    <scope>NUCLEOTIDE SEQUENCE [LARGE SCALE GENOMIC DNA]</scope>
</reference>
<dbReference type="InterPro" id="IPR041633">
    <property type="entry name" value="Polbeta"/>
</dbReference>
<gene>
    <name evidence="2" type="ORF">A3D50_02200</name>
</gene>
<accession>A0A1G2MMR2</accession>
<dbReference type="InterPro" id="IPR043519">
    <property type="entry name" value="NT_sf"/>
</dbReference>
<sequence>MSSIQQKKLPEQELQRLGVDAVYLFGSQAEGVAGEASDIDVGILLKTPIPKPESVTSIYHALFNILSDSFDMSNFRTIDIVFLDRAPLELCFDVIQHGIVLYESSQTIRTEFEERVAALYRDFQPILKQFNEAVLEKI</sequence>
<evidence type="ECO:0000313" key="2">
    <source>
        <dbReference type="EMBL" id="OHA24321.1"/>
    </source>
</evidence>
<dbReference type="PANTHER" id="PTHR43852">
    <property type="entry name" value="NUCLEOTIDYLTRANSFERASE"/>
    <property type="match status" value="1"/>
</dbReference>
<organism evidence="2 3">
    <name type="scientific">Candidatus Taylorbacteria bacterium RIFCSPHIGHO2_02_FULL_44_12</name>
    <dbReference type="NCBI Taxonomy" id="1802308"/>
    <lineage>
        <taxon>Bacteria</taxon>
        <taxon>Candidatus Tayloriibacteriota</taxon>
    </lineage>
</organism>
<evidence type="ECO:0000259" key="1">
    <source>
        <dbReference type="Pfam" id="PF18765"/>
    </source>
</evidence>
<dbReference type="Pfam" id="PF18765">
    <property type="entry name" value="Polbeta"/>
    <property type="match status" value="1"/>
</dbReference>
<dbReference type="AlphaFoldDB" id="A0A1G2MMR2"/>